<protein>
    <recommendedName>
        <fullName evidence="4">Helix-turn-helix domain-containing protein</fullName>
    </recommendedName>
</protein>
<feature type="compositionally biased region" description="Polar residues" evidence="1">
    <location>
        <begin position="1"/>
        <end position="12"/>
    </location>
</feature>
<evidence type="ECO:0000313" key="2">
    <source>
        <dbReference type="EMBL" id="MCX2966225.1"/>
    </source>
</evidence>
<evidence type="ECO:0000256" key="1">
    <source>
        <dbReference type="SAM" id="MobiDB-lite"/>
    </source>
</evidence>
<evidence type="ECO:0008006" key="4">
    <source>
        <dbReference type="Google" id="ProtNLM"/>
    </source>
</evidence>
<dbReference type="Proteomes" id="UP001143347">
    <property type="component" value="Unassembled WGS sequence"/>
</dbReference>
<feature type="region of interest" description="Disordered" evidence="1">
    <location>
        <begin position="1"/>
        <end position="21"/>
    </location>
</feature>
<reference evidence="2" key="1">
    <citation type="submission" date="2022-10" db="EMBL/GenBank/DDBJ databases">
        <title>WGS of marine actinomycetes from Thailand.</title>
        <authorList>
            <person name="Thawai C."/>
        </authorList>
    </citation>
    <scope>NUCLEOTIDE SEQUENCE</scope>
    <source>
        <strain evidence="2">SW21</strain>
    </source>
</reference>
<name>A0A9X3I6M1_9ACTN</name>
<dbReference type="EMBL" id="JAPKFM010000024">
    <property type="protein sequence ID" value="MCX2966225.1"/>
    <property type="molecule type" value="Genomic_DNA"/>
</dbReference>
<evidence type="ECO:0000313" key="3">
    <source>
        <dbReference type="Proteomes" id="UP001143347"/>
    </source>
</evidence>
<organism evidence="2 3">
    <name type="scientific">Gordonia aquimaris</name>
    <dbReference type="NCBI Taxonomy" id="2984863"/>
    <lineage>
        <taxon>Bacteria</taxon>
        <taxon>Bacillati</taxon>
        <taxon>Actinomycetota</taxon>
        <taxon>Actinomycetes</taxon>
        <taxon>Mycobacteriales</taxon>
        <taxon>Gordoniaceae</taxon>
        <taxon>Gordonia</taxon>
    </lineage>
</organism>
<gene>
    <name evidence="2" type="ORF">OSB52_19255</name>
</gene>
<dbReference type="RefSeq" id="WP_266063134.1">
    <property type="nucleotide sequence ID" value="NZ_JAPKFM010000024.1"/>
</dbReference>
<dbReference type="AlphaFoldDB" id="A0A9X3I6M1"/>
<proteinExistence type="predicted"/>
<keyword evidence="3" id="KW-1185">Reference proteome</keyword>
<sequence>MQRTQQPDSTGTIPDEGPADRWDTLEHILRRSGSFDRGYVPIHKVFVQTPRDAVPKGTSRAGPLAKFVKGSDARGLHAYLLANAAITSGDGEDGWSAAYPLPVWARALGVGETTSSRSTTGAAMSKTFKRLEDRSLITRARRGTDRAVRITLLRPDGSGEPFTREDLRGRDRYLRLSTCLWDRDADWLGKLDLPALAMLLTLLHEPPEGVDLPTEKMQLWYGWSADTAERGLRRLEDLGVITKQGHWRKAPAAPDGRTWTNHYQVIGDFALPSRAPAVEDTDTSGDTPSVDA</sequence>
<accession>A0A9X3I6M1</accession>
<comment type="caution">
    <text evidence="2">The sequence shown here is derived from an EMBL/GenBank/DDBJ whole genome shotgun (WGS) entry which is preliminary data.</text>
</comment>